<keyword evidence="3" id="KW-1185">Reference proteome</keyword>
<dbReference type="InterPro" id="IPR025714">
    <property type="entry name" value="Methyltranfer_dom"/>
</dbReference>
<organism evidence="2 3">
    <name type="scientific">Alkalilimnicola ehrlichii</name>
    <dbReference type="NCBI Taxonomy" id="351052"/>
    <lineage>
        <taxon>Bacteria</taxon>
        <taxon>Pseudomonadati</taxon>
        <taxon>Pseudomonadota</taxon>
        <taxon>Gammaproteobacteria</taxon>
        <taxon>Chromatiales</taxon>
        <taxon>Ectothiorhodospiraceae</taxon>
        <taxon>Alkalilimnicola</taxon>
    </lineage>
</organism>
<dbReference type="Proteomes" id="UP000256763">
    <property type="component" value="Unassembled WGS sequence"/>
</dbReference>
<feature type="domain" description="Methyltransferase" evidence="1">
    <location>
        <begin position="28"/>
        <end position="124"/>
    </location>
</feature>
<protein>
    <recommendedName>
        <fullName evidence="1">Methyltransferase domain-containing protein</fullName>
    </recommendedName>
</protein>
<dbReference type="CDD" id="cd02440">
    <property type="entry name" value="AdoMet_MTases"/>
    <property type="match status" value="1"/>
</dbReference>
<dbReference type="PANTHER" id="PTHR43861">
    <property type="entry name" value="TRANS-ACONITATE 2-METHYLTRANSFERASE-RELATED"/>
    <property type="match status" value="1"/>
</dbReference>
<dbReference type="InterPro" id="IPR029063">
    <property type="entry name" value="SAM-dependent_MTases_sf"/>
</dbReference>
<dbReference type="EMBL" id="NFZW01000015">
    <property type="protein sequence ID" value="RFA34663.1"/>
    <property type="molecule type" value="Genomic_DNA"/>
</dbReference>
<comment type="caution">
    <text evidence="2">The sequence shown here is derived from an EMBL/GenBank/DDBJ whole genome shotgun (WGS) entry which is preliminary data.</text>
</comment>
<gene>
    <name evidence="2" type="ORF">CAL65_14980</name>
</gene>
<dbReference type="SUPFAM" id="SSF53335">
    <property type="entry name" value="S-adenosyl-L-methionine-dependent methyltransferases"/>
    <property type="match status" value="1"/>
</dbReference>
<dbReference type="Pfam" id="PF13847">
    <property type="entry name" value="Methyltransf_31"/>
    <property type="match status" value="1"/>
</dbReference>
<reference evidence="3" key="1">
    <citation type="submission" date="2017-05" db="EMBL/GenBank/DDBJ databases">
        <authorList>
            <person name="Sharma S."/>
            <person name="Sidhu C."/>
            <person name="Pinnaka A.K."/>
        </authorList>
    </citation>
    <scope>NUCLEOTIDE SEQUENCE [LARGE SCALE GENOMIC DNA]</scope>
    <source>
        <strain evidence="3">AK93</strain>
    </source>
</reference>
<dbReference type="Gene3D" id="3.40.50.150">
    <property type="entry name" value="Vaccinia Virus protein VP39"/>
    <property type="match status" value="1"/>
</dbReference>
<dbReference type="OrthoDB" id="9791837at2"/>
<evidence type="ECO:0000259" key="1">
    <source>
        <dbReference type="Pfam" id="PF13847"/>
    </source>
</evidence>
<dbReference type="AlphaFoldDB" id="A0A3E0WR42"/>
<evidence type="ECO:0000313" key="3">
    <source>
        <dbReference type="Proteomes" id="UP000256763"/>
    </source>
</evidence>
<dbReference type="RefSeq" id="WP_116302856.1">
    <property type="nucleotide sequence ID" value="NZ_NFZV01000014.1"/>
</dbReference>
<name>A0A3E0WR42_9GAMM</name>
<sequence length="489" mass="54364">MQYQTFPDVTGGSNSLQKLKALRLPSLAGKRFLDVGCNEGYFAGYALFEGASRVVGIDYSKTAIERAQARFPDAEFYQQSWDTLPEGPFDVILLASALHYADDQAALLKRLMSALSESGTLVLELGIAQSGDNTWISVTRSIDERLFPTRRKLNELLADYAWKVIGHSAPQTGDPVPRYVVHIRPLKPYVFLLLETPATGKSTLGRVLFSRAEIPVISGDRIYMQIARGQIAAPAALTAVVSHEFSTASIDRVTTQVFQHGLLDDLVDIWCAQAGYRDFALDSYVPADYRQQVSNLLLDKGYIPVSLNWEMNKSMATPAEAEERAQAYTESLASQHGERRLGTIDVRKTPSTAGHSLIYKWHLDQPAKGELRPNGTHFTVSGWVLPNTAVRPAAVYARSGLERLRFAIDRRRRDVVQAFPEAAARSSEQCGFSFVLDAAWLDAGVEVGFVVEDKLLPVVTLTVPESRPEVSIVQRIMADLRRRFRQRFA</sequence>
<proteinExistence type="predicted"/>
<evidence type="ECO:0000313" key="2">
    <source>
        <dbReference type="EMBL" id="RFA34663.1"/>
    </source>
</evidence>
<accession>A0A3E0WR42</accession>